<keyword evidence="4" id="KW-0067">ATP-binding</keyword>
<evidence type="ECO:0000256" key="3">
    <source>
        <dbReference type="ARBA" id="ARBA00022806"/>
    </source>
</evidence>
<dbReference type="CDD" id="cd17934">
    <property type="entry name" value="DEXXQc_Upf1-like"/>
    <property type="match status" value="1"/>
</dbReference>
<accession>B8GSG2</accession>
<dbReference type="GO" id="GO:0005524">
    <property type="term" value="F:ATP binding"/>
    <property type="evidence" value="ECO:0007669"/>
    <property type="project" value="UniProtKB-KW"/>
</dbReference>
<dbReference type="Gene3D" id="3.90.320.10">
    <property type="match status" value="1"/>
</dbReference>
<organism evidence="6 7">
    <name type="scientific">Thioalkalivibrio sulfidiphilus (strain HL-EbGR7)</name>
    <dbReference type="NCBI Taxonomy" id="396588"/>
    <lineage>
        <taxon>Bacteria</taxon>
        <taxon>Pseudomonadati</taxon>
        <taxon>Pseudomonadota</taxon>
        <taxon>Gammaproteobacteria</taxon>
        <taxon>Chromatiales</taxon>
        <taxon>Ectothiorhodospiraceae</taxon>
        <taxon>Thioalkalivibrio</taxon>
    </lineage>
</organism>
<dbReference type="NCBIfam" id="TIGR03491">
    <property type="entry name" value="TM0106 family RecB-like putative nuclease"/>
    <property type="match status" value="1"/>
</dbReference>
<dbReference type="Pfam" id="PF13482">
    <property type="entry name" value="RNase_H_2"/>
    <property type="match status" value="1"/>
</dbReference>
<dbReference type="InterPro" id="IPR041679">
    <property type="entry name" value="DNA2/NAM7-like_C"/>
</dbReference>
<dbReference type="SMART" id="SM00382">
    <property type="entry name" value="AAA"/>
    <property type="match status" value="1"/>
</dbReference>
<evidence type="ECO:0000313" key="7">
    <source>
        <dbReference type="Proteomes" id="UP000002383"/>
    </source>
</evidence>
<dbReference type="InterPro" id="IPR003593">
    <property type="entry name" value="AAA+_ATPase"/>
</dbReference>
<evidence type="ECO:0000256" key="2">
    <source>
        <dbReference type="ARBA" id="ARBA00022801"/>
    </source>
</evidence>
<dbReference type="InterPro" id="IPR038720">
    <property type="entry name" value="YprB_RNase_H-like_dom"/>
</dbReference>
<sequence length="1118" mass="126965">MHKVQNNLIFSASDLSYFLECPHRTTLDRLSLDQPMDKAVAGEETRLIQEKGVEHERAYLESLKSSGRNVVEIDDALGLDERCAATQEAMRGGADIIYQAVFMNDRWLGYADFLKRVEGASELGDYSYEPVDTKLSTQPKTKHLIQLCVYSDLLQDAQGTVPESMHLALGNGESRSFRVEDYRHYYARSRDQFLGFIENPTETRPEPCDFCNFCHWHERCEKQWEVEDHLSLVANITKGQIRKLRDAGIHTVADLAGHDQSVAISGMNKEVLERLREQASLQVQGRTSGKPVYRLLKQDPDGRKGFFRMPEPSEGDLFFDMEGDPLYPEGLEYLFGVYYLENGEWRFTAFWAHDHDAEKKALEDFVDFVVERLKQYPDAHIYHYNHYEVTAIKRLMSRYATREREVDDLLRRERFVDLFKVVRESIRVSEPSYSIKNLEHFYMDARDADVKTAVGSIVWYEHWRESRDDDLLEQIRKYNEDDCRSTLLLRDWLLGLRPSNLPWFSGEVRGESEGVDRITEHEQRLARYEKALLGNKAEDPETLHHNTLIYQLLDFHRREAKPQWWAMFARQDMETADLIEDSECLGGLELVSTEKATTKSMDCVYRFPPQETKLKAGDVVHVAESSDRLGTIRSLDDENGTVTIRTTFAEIPESLSIGPGGPVETRVLSEALFRYADAHLAKKACYPALDAFLTRKPPRLKGREAPEPLAPHGHLAQILDAVERLDGSHLYIQGPPGAGKTYTGSHLIVALLRKGFRIGVTSNSHKAIDNLLEAVEKVAQKEGVAFRGVKKTTQKNDLGFEGHQIEACTSNPDIESDEDYQLVAGTAWLFAREGLDQRFDYLFIDEAGQVSLANLVAMGTSARNLVLLGDQMQLSQPIQGSHPGHSGDSALDYLLNGRSVIEPERGVFLETTRRMHPDVCQFISDAIYAGCLMPHEDNHKQRLMLSSTAHPELVPNGIRMVEVMHSDRGQQCPEEADVIEAMYQSLLKQSYVDKHGKEHPMRQENILVISPYNIQVNLLKGRLPPGARVGTVDKFQGQEAEAVLISMATSDADNMPRNADFLFSRNRLNVAISRARCLAVVVANPALLNVPCKSVTEMELVNTLCWLKSYSDQLRARH</sequence>
<dbReference type="PANTHER" id="PTHR43788">
    <property type="entry name" value="DNA2/NAM7 HELICASE FAMILY MEMBER"/>
    <property type="match status" value="1"/>
</dbReference>
<dbReference type="Gene3D" id="3.40.50.300">
    <property type="entry name" value="P-loop containing nucleotide triphosphate hydrolases"/>
    <property type="match status" value="2"/>
</dbReference>
<keyword evidence="7" id="KW-1185">Reference proteome</keyword>
<protein>
    <recommendedName>
        <fullName evidence="5">AAA+ ATPase domain-containing protein</fullName>
    </recommendedName>
</protein>
<dbReference type="InterPro" id="IPR012337">
    <property type="entry name" value="RNaseH-like_sf"/>
</dbReference>
<dbReference type="AlphaFoldDB" id="B8GSG2"/>
<dbReference type="EMBL" id="CP001339">
    <property type="protein sequence ID" value="ACL72866.1"/>
    <property type="molecule type" value="Genomic_DNA"/>
</dbReference>
<dbReference type="SUPFAM" id="SSF53098">
    <property type="entry name" value="Ribonuclease H-like"/>
    <property type="match status" value="1"/>
</dbReference>
<proteinExistence type="predicted"/>
<dbReference type="Pfam" id="PF13604">
    <property type="entry name" value="AAA_30"/>
    <property type="match status" value="1"/>
</dbReference>
<dbReference type="OrthoDB" id="9757917at2"/>
<feature type="domain" description="AAA+ ATPase" evidence="5">
    <location>
        <begin position="726"/>
        <end position="905"/>
    </location>
</feature>
<keyword evidence="3" id="KW-0347">Helicase</keyword>
<evidence type="ECO:0000256" key="1">
    <source>
        <dbReference type="ARBA" id="ARBA00022741"/>
    </source>
</evidence>
<name>B8GSG2_THISH</name>
<dbReference type="Pfam" id="PF13087">
    <property type="entry name" value="AAA_12"/>
    <property type="match status" value="1"/>
</dbReference>
<dbReference type="STRING" id="396588.Tgr7_1784"/>
<dbReference type="eggNOG" id="COG1112">
    <property type="taxonomic scope" value="Bacteria"/>
</dbReference>
<dbReference type="SUPFAM" id="SSF52540">
    <property type="entry name" value="P-loop containing nucleoside triphosphate hydrolases"/>
    <property type="match status" value="1"/>
</dbReference>
<gene>
    <name evidence="6" type="ordered locus">Tgr7_1784</name>
</gene>
<dbReference type="InterPro" id="IPR019993">
    <property type="entry name" value="RecB_nuclease_TM0106_put"/>
</dbReference>
<dbReference type="InterPro" id="IPR027417">
    <property type="entry name" value="P-loop_NTPase"/>
</dbReference>
<dbReference type="GO" id="GO:0016787">
    <property type="term" value="F:hydrolase activity"/>
    <property type="evidence" value="ECO:0007669"/>
    <property type="project" value="UniProtKB-KW"/>
</dbReference>
<dbReference type="InterPro" id="IPR011604">
    <property type="entry name" value="PDDEXK-like_dom_sf"/>
</dbReference>
<evidence type="ECO:0000313" key="6">
    <source>
        <dbReference type="EMBL" id="ACL72866.1"/>
    </source>
</evidence>
<dbReference type="GO" id="GO:0043139">
    <property type="term" value="F:5'-3' DNA helicase activity"/>
    <property type="evidence" value="ECO:0007669"/>
    <property type="project" value="TreeGrafter"/>
</dbReference>
<dbReference type="KEGG" id="tgr:Tgr7_1784"/>
<dbReference type="InterPro" id="IPR047187">
    <property type="entry name" value="SF1_C_Upf1"/>
</dbReference>
<evidence type="ECO:0000259" key="5">
    <source>
        <dbReference type="SMART" id="SM00382"/>
    </source>
</evidence>
<reference evidence="6 7" key="1">
    <citation type="journal article" date="2011" name="Stand. Genomic Sci.">
        <title>Complete genome sequence of 'Thioalkalivibrio sulfidophilus' HL-EbGr7.</title>
        <authorList>
            <person name="Muyzer G."/>
            <person name="Sorokin D.Y."/>
            <person name="Mavromatis K."/>
            <person name="Lapidus A."/>
            <person name="Clum A."/>
            <person name="Ivanova N."/>
            <person name="Pati A."/>
            <person name="d'Haeseleer P."/>
            <person name="Woyke T."/>
            <person name="Kyrpides N.C."/>
        </authorList>
    </citation>
    <scope>NUCLEOTIDE SEQUENCE [LARGE SCALE GENOMIC DNA]</scope>
    <source>
        <strain evidence="6 7">HL-EbGR7</strain>
    </source>
</reference>
<evidence type="ECO:0000256" key="4">
    <source>
        <dbReference type="ARBA" id="ARBA00022840"/>
    </source>
</evidence>
<dbReference type="HOGENOM" id="CLU_008884_0_0_6"/>
<dbReference type="PANTHER" id="PTHR43788:SF8">
    <property type="entry name" value="DNA-BINDING PROTEIN SMUBP-2"/>
    <property type="match status" value="1"/>
</dbReference>
<dbReference type="CDD" id="cd18808">
    <property type="entry name" value="SF1_C_Upf1"/>
    <property type="match status" value="1"/>
</dbReference>
<keyword evidence="1" id="KW-0547">Nucleotide-binding</keyword>
<dbReference type="InterPro" id="IPR050534">
    <property type="entry name" value="Coronavir_polyprotein_1ab"/>
</dbReference>
<dbReference type="eggNOG" id="COG2251">
    <property type="taxonomic scope" value="Bacteria"/>
</dbReference>
<dbReference type="Proteomes" id="UP000002383">
    <property type="component" value="Chromosome"/>
</dbReference>
<dbReference type="RefSeq" id="WP_012638348.1">
    <property type="nucleotide sequence ID" value="NC_011901.1"/>
</dbReference>
<keyword evidence="2" id="KW-0378">Hydrolase</keyword>